<gene>
    <name evidence="11" type="ORF">G5V58_13600</name>
</gene>
<sequence>MLRDRARQERALFLGMLVCAGLVFGWDLDVSGYANSYYSAAAQAGAESWKAMLFGSLDQANAITVDKPPLALWPMSLSVRAFGMSSWSLLVPQALEGVGSVALLYACVRRATGAAAPALLAGLVFTVTPVAALVFRYNNPDALLTLLLVGAAWAVLRAVDSPRATWWLLLAGALCGLGFLTKMLEAFVVLPALTLTYLRHGAGTVGARLWRLTGAGAAVLVSAGWWVALVELWPTGRRPFVGGSPTNSVLELALGYNGLGRLTGSTTNTESSATGGGLAATNLARIGRTDLGGEVMWLVPAAIILGALAWKVSRREPALRGIRPGLLLWTSWAAVGTTTFAAMAGIFHSYYTVVLAPALAAVLGTGTWLAWQRRDDVLVRRRLCWSVLATALLAAGTLAVVGADLAWVALPVVAVGVVVATLLHPASGAVRVTSPLAAAALVSALAGPVLFTEETVRLPHVGSGPMAGPGRAAPTTALLAAGASPFPGLTGYQPLAPGVVATVARDSDRFTWAAAAMGARSAAAYELALDEPVLAIGGYKGSDPLPTLHRFQALVAAGQVHWLIPGGTAGAAAEEIQRWVAARFAPVVVDGRLLYDVAAGQIAGQGA</sequence>
<keyword evidence="12" id="KW-1185">Reference proteome</keyword>
<dbReference type="PANTHER" id="PTHR33908">
    <property type="entry name" value="MANNOSYLTRANSFERASE YKCB-RELATED"/>
    <property type="match status" value="1"/>
</dbReference>
<dbReference type="GO" id="GO:0009103">
    <property type="term" value="P:lipopolysaccharide biosynthetic process"/>
    <property type="evidence" value="ECO:0007669"/>
    <property type="project" value="UniProtKB-ARBA"/>
</dbReference>
<dbReference type="GO" id="GO:0016763">
    <property type="term" value="F:pentosyltransferase activity"/>
    <property type="evidence" value="ECO:0007669"/>
    <property type="project" value="TreeGrafter"/>
</dbReference>
<dbReference type="InterPro" id="IPR056785">
    <property type="entry name" value="YkcA/B-like_C"/>
</dbReference>
<dbReference type="KEGG" id="nano:G5V58_13600"/>
<dbReference type="EMBL" id="CP049257">
    <property type="protein sequence ID" value="QIG43656.1"/>
    <property type="molecule type" value="Genomic_DNA"/>
</dbReference>
<evidence type="ECO:0000256" key="7">
    <source>
        <dbReference type="ARBA" id="ARBA00023136"/>
    </source>
</evidence>
<keyword evidence="2" id="KW-1003">Cell membrane</keyword>
<proteinExistence type="predicted"/>
<organism evidence="11 12">
    <name type="scientific">Nocardioides anomalus</name>
    <dbReference type="NCBI Taxonomy" id="2712223"/>
    <lineage>
        <taxon>Bacteria</taxon>
        <taxon>Bacillati</taxon>
        <taxon>Actinomycetota</taxon>
        <taxon>Actinomycetes</taxon>
        <taxon>Propionibacteriales</taxon>
        <taxon>Nocardioidaceae</taxon>
        <taxon>Nocardioides</taxon>
    </lineage>
</organism>
<feature type="transmembrane region" description="Helical" evidence="8">
    <location>
        <begin position="142"/>
        <end position="159"/>
    </location>
</feature>
<evidence type="ECO:0000256" key="2">
    <source>
        <dbReference type="ARBA" id="ARBA00022475"/>
    </source>
</evidence>
<evidence type="ECO:0000256" key="3">
    <source>
        <dbReference type="ARBA" id="ARBA00022676"/>
    </source>
</evidence>
<evidence type="ECO:0000313" key="11">
    <source>
        <dbReference type="EMBL" id="QIG43656.1"/>
    </source>
</evidence>
<keyword evidence="6 8" id="KW-1133">Transmembrane helix</keyword>
<feature type="transmembrane region" description="Helical" evidence="8">
    <location>
        <begin position="432"/>
        <end position="451"/>
    </location>
</feature>
<evidence type="ECO:0000256" key="1">
    <source>
        <dbReference type="ARBA" id="ARBA00004651"/>
    </source>
</evidence>
<feature type="domain" description="Glycosyltransferase RgtA/B/C/D-like" evidence="9">
    <location>
        <begin position="66"/>
        <end position="222"/>
    </location>
</feature>
<keyword evidence="4 11" id="KW-0808">Transferase</keyword>
<evidence type="ECO:0000256" key="6">
    <source>
        <dbReference type="ARBA" id="ARBA00022989"/>
    </source>
</evidence>
<comment type="subcellular location">
    <subcellularLocation>
        <location evidence="1">Cell membrane</location>
        <topology evidence="1">Multi-pass membrane protein</topology>
    </subcellularLocation>
</comment>
<feature type="transmembrane region" description="Helical" evidence="8">
    <location>
        <begin position="209"/>
        <end position="228"/>
    </location>
</feature>
<reference evidence="11 12" key="1">
    <citation type="submission" date="2020-02" db="EMBL/GenBank/DDBJ databases">
        <title>Full genome sequence of Nocardioides sp. R-3366.</title>
        <authorList>
            <person name="Im W.-T."/>
        </authorList>
    </citation>
    <scope>NUCLEOTIDE SEQUENCE [LARGE SCALE GENOMIC DNA]</scope>
    <source>
        <strain evidence="11 12">R-3366</strain>
    </source>
</reference>
<feature type="domain" description="Putative mannosyltransferase YkcA/B-like C-terminal" evidence="10">
    <location>
        <begin position="500"/>
        <end position="582"/>
    </location>
</feature>
<dbReference type="RefSeq" id="WP_165233580.1">
    <property type="nucleotide sequence ID" value="NZ_CP049257.1"/>
</dbReference>
<dbReference type="Pfam" id="PF24878">
    <property type="entry name" value="YkcB_C"/>
    <property type="match status" value="1"/>
</dbReference>
<feature type="transmembrane region" description="Helical" evidence="8">
    <location>
        <begin position="165"/>
        <end position="197"/>
    </location>
</feature>
<name>A0A6G6WEM4_9ACTN</name>
<evidence type="ECO:0000259" key="10">
    <source>
        <dbReference type="Pfam" id="PF24878"/>
    </source>
</evidence>
<dbReference type="GO" id="GO:0005886">
    <property type="term" value="C:plasma membrane"/>
    <property type="evidence" value="ECO:0007669"/>
    <property type="project" value="UniProtKB-SubCell"/>
</dbReference>
<feature type="transmembrane region" description="Helical" evidence="8">
    <location>
        <begin position="407"/>
        <end position="425"/>
    </location>
</feature>
<dbReference type="Proteomes" id="UP000502996">
    <property type="component" value="Chromosome"/>
</dbReference>
<protein>
    <submittedName>
        <fullName evidence="11">Glycosyltransferase family 39 protein</fullName>
    </submittedName>
</protein>
<dbReference type="AlphaFoldDB" id="A0A6G6WEM4"/>
<feature type="transmembrane region" description="Helical" evidence="8">
    <location>
        <begin position="383"/>
        <end position="401"/>
    </location>
</feature>
<evidence type="ECO:0000313" key="12">
    <source>
        <dbReference type="Proteomes" id="UP000502996"/>
    </source>
</evidence>
<feature type="transmembrane region" description="Helical" evidence="8">
    <location>
        <begin position="114"/>
        <end position="135"/>
    </location>
</feature>
<dbReference type="Pfam" id="PF13231">
    <property type="entry name" value="PMT_2"/>
    <property type="match status" value="1"/>
</dbReference>
<keyword evidence="3" id="KW-0328">Glycosyltransferase</keyword>
<evidence type="ECO:0000256" key="5">
    <source>
        <dbReference type="ARBA" id="ARBA00022692"/>
    </source>
</evidence>
<feature type="transmembrane region" description="Helical" evidence="8">
    <location>
        <begin position="350"/>
        <end position="371"/>
    </location>
</feature>
<evidence type="ECO:0000259" key="9">
    <source>
        <dbReference type="Pfam" id="PF13231"/>
    </source>
</evidence>
<keyword evidence="7 8" id="KW-0472">Membrane</keyword>
<evidence type="ECO:0000256" key="4">
    <source>
        <dbReference type="ARBA" id="ARBA00022679"/>
    </source>
</evidence>
<dbReference type="InterPro" id="IPR050297">
    <property type="entry name" value="LipidA_mod_glycosyltrf_83"/>
</dbReference>
<evidence type="ECO:0000256" key="8">
    <source>
        <dbReference type="SAM" id="Phobius"/>
    </source>
</evidence>
<keyword evidence="5 8" id="KW-0812">Transmembrane</keyword>
<feature type="transmembrane region" description="Helical" evidence="8">
    <location>
        <begin position="325"/>
        <end position="344"/>
    </location>
</feature>
<dbReference type="GO" id="GO:0010041">
    <property type="term" value="P:response to iron(III) ion"/>
    <property type="evidence" value="ECO:0007669"/>
    <property type="project" value="TreeGrafter"/>
</dbReference>
<dbReference type="PANTHER" id="PTHR33908:SF3">
    <property type="entry name" value="UNDECAPRENYL PHOSPHATE-ALPHA-4-AMINO-4-DEOXY-L-ARABINOSE ARABINOSYL TRANSFERASE"/>
    <property type="match status" value="1"/>
</dbReference>
<dbReference type="InterPro" id="IPR038731">
    <property type="entry name" value="RgtA/B/C-like"/>
</dbReference>
<accession>A0A6G6WEM4</accession>